<evidence type="ECO:0000313" key="10">
    <source>
        <dbReference type="Proteomes" id="UP000504608"/>
    </source>
</evidence>
<protein>
    <submittedName>
        <fullName evidence="11">ATP synthase delta chain, chloroplastic-like</fullName>
    </submittedName>
</protein>
<dbReference type="PANTHER" id="PTHR11910">
    <property type="entry name" value="ATP SYNTHASE DELTA CHAIN"/>
    <property type="match status" value="1"/>
</dbReference>
<accession>A0A6J1IKE3</accession>
<sequence length="224" mass="24750">MDTLTSSVSTLRVPSTLASSRDLLHLKNHSAHLPHRSPSRRSNSISKPPNFLSTHKTLNPFPFSSSPRRSSSPLLHRRPAAGYAAALVDASQTTGSIHSVAKDVGRFSKVLRTKRIGGFLNDPFVGEEEKGRLVREIAAKGGFEKQVVKLTKMLIEKKRLGILNEVLSEFERIYDELCGTEVVLVSSNRKMQEEELFGIAKNVQRLSGAMKVKVRSFINGGLMV</sequence>
<gene>
    <name evidence="11" type="primary">LOC111474715</name>
</gene>
<evidence type="ECO:0000256" key="3">
    <source>
        <dbReference type="ARBA" id="ARBA00011648"/>
    </source>
</evidence>
<dbReference type="NCBIfam" id="TIGR01145">
    <property type="entry name" value="ATP_synt_delta"/>
    <property type="match status" value="1"/>
</dbReference>
<dbReference type="Gene3D" id="1.10.520.20">
    <property type="entry name" value="N-terminal domain of the delta subunit of the F1F0-ATP synthase"/>
    <property type="match status" value="1"/>
</dbReference>
<organism evidence="10 11">
    <name type="scientific">Cucurbita maxima</name>
    <name type="common">Pumpkin</name>
    <name type="synonym">Winter squash</name>
    <dbReference type="NCBI Taxonomy" id="3661"/>
    <lineage>
        <taxon>Eukaryota</taxon>
        <taxon>Viridiplantae</taxon>
        <taxon>Streptophyta</taxon>
        <taxon>Embryophyta</taxon>
        <taxon>Tracheophyta</taxon>
        <taxon>Spermatophyta</taxon>
        <taxon>Magnoliopsida</taxon>
        <taxon>eudicotyledons</taxon>
        <taxon>Gunneridae</taxon>
        <taxon>Pentapetalae</taxon>
        <taxon>rosids</taxon>
        <taxon>fabids</taxon>
        <taxon>Cucurbitales</taxon>
        <taxon>Cucurbitaceae</taxon>
        <taxon>Cucurbiteae</taxon>
        <taxon>Cucurbita</taxon>
    </lineage>
</organism>
<evidence type="ECO:0000256" key="2">
    <source>
        <dbReference type="ARBA" id="ARBA00007046"/>
    </source>
</evidence>
<evidence type="ECO:0000256" key="6">
    <source>
        <dbReference type="ARBA" id="ARBA00023065"/>
    </source>
</evidence>
<comment type="subunit">
    <text evidence="3">F-type ATPases have 2 components, CF(1) - the catalytic core - and CF(0) - the membrane proton channel. CF(1) has five subunits: alpha(3), beta(3), gamma(1), delta(1), epsilon(1). CF(0) has three main subunits: a, b and c.</text>
</comment>
<evidence type="ECO:0000256" key="4">
    <source>
        <dbReference type="ARBA" id="ARBA00022448"/>
    </source>
</evidence>
<keyword evidence="5" id="KW-0375">Hydrogen ion transport</keyword>
<dbReference type="Pfam" id="PF00213">
    <property type="entry name" value="OSCP"/>
    <property type="match status" value="1"/>
</dbReference>
<comment type="similarity">
    <text evidence="2">Belongs to the ATPase delta chain family.</text>
</comment>
<keyword evidence="10" id="KW-1185">Reference proteome</keyword>
<proteinExistence type="inferred from homology"/>
<feature type="compositionally biased region" description="Polar residues" evidence="9">
    <location>
        <begin position="40"/>
        <end position="57"/>
    </location>
</feature>
<keyword evidence="6" id="KW-0406">Ion transport</keyword>
<comment type="subcellular location">
    <subcellularLocation>
        <location evidence="1">Membrane</location>
    </subcellularLocation>
</comment>
<dbReference type="InterPro" id="IPR000711">
    <property type="entry name" value="ATPase_OSCP/dsu"/>
</dbReference>
<dbReference type="GeneID" id="111474715"/>
<dbReference type="Proteomes" id="UP000504608">
    <property type="component" value="Unplaced"/>
</dbReference>
<dbReference type="AlphaFoldDB" id="A0A6J1IKE3"/>
<dbReference type="GO" id="GO:0016020">
    <property type="term" value="C:membrane"/>
    <property type="evidence" value="ECO:0007669"/>
    <property type="project" value="UniProtKB-SubCell"/>
</dbReference>
<keyword evidence="7" id="KW-0472">Membrane</keyword>
<feature type="region of interest" description="Disordered" evidence="9">
    <location>
        <begin position="31"/>
        <end position="74"/>
    </location>
</feature>
<dbReference type="OrthoDB" id="1262810at2759"/>
<reference evidence="11" key="1">
    <citation type="submission" date="2025-08" db="UniProtKB">
        <authorList>
            <consortium name="RefSeq"/>
        </authorList>
    </citation>
    <scope>IDENTIFICATION</scope>
    <source>
        <tissue evidence="11">Young leaves</tissue>
    </source>
</reference>
<dbReference type="SUPFAM" id="SSF47928">
    <property type="entry name" value="N-terminal domain of the delta subunit of the F1F0-ATP synthase"/>
    <property type="match status" value="1"/>
</dbReference>
<evidence type="ECO:0000256" key="5">
    <source>
        <dbReference type="ARBA" id="ARBA00022781"/>
    </source>
</evidence>
<evidence type="ECO:0000313" key="11">
    <source>
        <dbReference type="RefSeq" id="XP_022975394.1"/>
    </source>
</evidence>
<evidence type="ECO:0000256" key="8">
    <source>
        <dbReference type="ARBA" id="ARBA00023310"/>
    </source>
</evidence>
<dbReference type="RefSeq" id="XP_022975394.1">
    <property type="nucleotide sequence ID" value="XM_023119626.1"/>
</dbReference>
<keyword evidence="4" id="KW-0813">Transport</keyword>
<evidence type="ECO:0000256" key="7">
    <source>
        <dbReference type="ARBA" id="ARBA00023136"/>
    </source>
</evidence>
<name>A0A6J1IKE3_CUCMA</name>
<dbReference type="InterPro" id="IPR026015">
    <property type="entry name" value="ATP_synth_OSCP/delta_N_sf"/>
</dbReference>
<dbReference type="PRINTS" id="PR00125">
    <property type="entry name" value="ATPASEDELTA"/>
</dbReference>
<dbReference type="KEGG" id="cmax:111474715"/>
<feature type="compositionally biased region" description="Low complexity" evidence="9">
    <location>
        <begin position="60"/>
        <end position="74"/>
    </location>
</feature>
<keyword evidence="8" id="KW-0066">ATP synthesis</keyword>
<dbReference type="GO" id="GO:0046933">
    <property type="term" value="F:proton-transporting ATP synthase activity, rotational mechanism"/>
    <property type="evidence" value="ECO:0007669"/>
    <property type="project" value="InterPro"/>
</dbReference>
<evidence type="ECO:0000256" key="9">
    <source>
        <dbReference type="SAM" id="MobiDB-lite"/>
    </source>
</evidence>
<evidence type="ECO:0000256" key="1">
    <source>
        <dbReference type="ARBA" id="ARBA00004370"/>
    </source>
</evidence>